<dbReference type="GO" id="GO:0051015">
    <property type="term" value="F:actin filament binding"/>
    <property type="evidence" value="ECO:0007669"/>
    <property type="project" value="TreeGrafter"/>
</dbReference>
<dbReference type="Gene3D" id="3.40.50.720">
    <property type="entry name" value="NAD(P)-binding Rossmann-like Domain"/>
    <property type="match status" value="1"/>
</dbReference>
<dbReference type="GO" id="GO:0030863">
    <property type="term" value="C:cortical cytoskeleton"/>
    <property type="evidence" value="ECO:0007669"/>
    <property type="project" value="TreeGrafter"/>
</dbReference>
<dbReference type="InterPro" id="IPR042276">
    <property type="entry name" value="CapZ_alpha/beta_2"/>
</dbReference>
<evidence type="ECO:0000259" key="3">
    <source>
        <dbReference type="Pfam" id="PF00763"/>
    </source>
</evidence>
<dbReference type="Pfam" id="PF00763">
    <property type="entry name" value="THF_DHG_CYH"/>
    <property type="match status" value="1"/>
</dbReference>
<feature type="domain" description="Tetrahydrofolate dehydrogenase/cyclohydrolase catalytic" evidence="3">
    <location>
        <begin position="276"/>
        <end position="380"/>
    </location>
</feature>
<dbReference type="SUPFAM" id="SSF90096">
    <property type="entry name" value="Subunits of heterodimeric actin filament capping protein Capz"/>
    <property type="match status" value="1"/>
</dbReference>
<dbReference type="GO" id="GO:0004488">
    <property type="term" value="F:methylenetetrahydrofolate dehydrogenase (NADP+) activity"/>
    <property type="evidence" value="ECO:0007669"/>
    <property type="project" value="InterPro"/>
</dbReference>
<dbReference type="GO" id="GO:0030036">
    <property type="term" value="P:actin cytoskeleton organization"/>
    <property type="evidence" value="ECO:0007669"/>
    <property type="project" value="TreeGrafter"/>
</dbReference>
<evidence type="ECO:0000259" key="4">
    <source>
        <dbReference type="Pfam" id="PF02882"/>
    </source>
</evidence>
<sequence length="574" mass="65971">MMEAGISAEQVRSVLRIFLLSSPPGQTHEVIKELKELVPQHFLSSDYLKTLLQEYHHTTFLTVDIPNQTHKLLICQEGQIDETHYVDPRTKLVYEFDHLTQMVNENSVPESRTETSDNLAEERVSIENALRDYEAREYMNEGTTAVYAKESKIIILMCTERVNLRNFWSGRWRSRWEVDLGVQPAVVSGEINLHIHYYENGNLQLRDTKKVQQTLSFDKTPLELGKEVVQVLKDAEDSLQISLDELYINMSHESFKEMRRIMPVTQTKMDWTAPFNEAVRSYIDKELNGNGPKLVGFLANDDKAARKYADWTGKTCRASGIRYELREVEEDNLMDALTIANNDPQVHGIIVYYPCFGNFPSFFGGTMDDFLRDSIAIKKDAEGLCQYYRGNLYRNIRFMDDQKTQKCVLPCTPIAIVKILEYLNVYDKSKPEGDHLNGKNITVINRSDIVGRPLAAMLANDGADVYSIDIDSLYLYRRGKLIQTQETNENACKKSHVIITGVPVKDYKLPLDWVAENTVVINVSSYKNVDETELLKITGVKYVPLVGKVTVAMLQRNLLRLYENFHMQPAKHWQ</sequence>
<dbReference type="InterPro" id="IPR020630">
    <property type="entry name" value="THF_DH/CycHdrlase_cat_dom"/>
</dbReference>
<keyword evidence="1" id="KW-0117">Actin capping</keyword>
<proteinExistence type="predicted"/>
<reference evidence="5" key="2">
    <citation type="submission" date="2011-02" db="EMBL/GenBank/DDBJ databases">
        <authorList>
            <person name="MacLean D."/>
        </authorList>
    </citation>
    <scope>NUCLEOTIDE SEQUENCE</scope>
</reference>
<dbReference type="Pfam" id="PF02882">
    <property type="entry name" value="THF_DHG_CYH_C"/>
    <property type="match status" value="1"/>
</dbReference>
<gene>
    <name evidence="5" type="primary">AlNc14C100G6020</name>
    <name evidence="5" type="ORF">ALNC14_068190</name>
</gene>
<dbReference type="Gene3D" id="3.90.1150.210">
    <property type="entry name" value="F-actin capping protein, beta subunit"/>
    <property type="match status" value="1"/>
</dbReference>
<dbReference type="InterPro" id="IPR002189">
    <property type="entry name" value="CapZ_alpha"/>
</dbReference>
<dbReference type="EMBL" id="FR824145">
    <property type="protein sequence ID" value="CCA20676.1"/>
    <property type="molecule type" value="Genomic_DNA"/>
</dbReference>
<evidence type="ECO:0000313" key="5">
    <source>
        <dbReference type="EMBL" id="CCA20676.1"/>
    </source>
</evidence>
<dbReference type="HOGENOM" id="CLU_475227_0_0_1"/>
<dbReference type="Gene3D" id="3.30.1140.60">
    <property type="entry name" value="F-actin capping protein, alpha subunit"/>
    <property type="match status" value="1"/>
</dbReference>
<dbReference type="FunFam" id="3.40.50.720:FF:000401">
    <property type="entry name" value="Related to MTD1-methylenetetrahydrofolate dehydrogenase (NAD+)"/>
    <property type="match status" value="1"/>
</dbReference>
<organism evidence="5">
    <name type="scientific">Albugo laibachii Nc14</name>
    <dbReference type="NCBI Taxonomy" id="890382"/>
    <lineage>
        <taxon>Eukaryota</taxon>
        <taxon>Sar</taxon>
        <taxon>Stramenopiles</taxon>
        <taxon>Oomycota</taxon>
        <taxon>Peronosporomycetes</taxon>
        <taxon>Albuginales</taxon>
        <taxon>Albuginaceae</taxon>
        <taxon>Albugo</taxon>
    </lineage>
</organism>
<dbReference type="InterPro" id="IPR046346">
    <property type="entry name" value="Aminoacid_DH-like_N_sf"/>
</dbReference>
<dbReference type="SUPFAM" id="SSF53223">
    <property type="entry name" value="Aminoacid dehydrogenase-like, N-terminal domain"/>
    <property type="match status" value="1"/>
</dbReference>
<evidence type="ECO:0000256" key="2">
    <source>
        <dbReference type="ARBA" id="ARBA00023203"/>
    </source>
</evidence>
<dbReference type="Gene3D" id="3.40.50.10860">
    <property type="entry name" value="Leucine Dehydrogenase, chain A, domain 1"/>
    <property type="match status" value="1"/>
</dbReference>
<dbReference type="InterPro" id="IPR037282">
    <property type="entry name" value="CapZ_alpha/beta"/>
</dbReference>
<dbReference type="PRINTS" id="PR00191">
    <property type="entry name" value="FACTINCAPA"/>
</dbReference>
<dbReference type="InterPro" id="IPR036291">
    <property type="entry name" value="NAD(P)-bd_dom_sf"/>
</dbReference>
<dbReference type="PANTHER" id="PTHR10653:SF0">
    <property type="entry name" value="F-ACTIN-CAPPING PROTEIN SUBUNIT ALPHA"/>
    <property type="match status" value="1"/>
</dbReference>
<keyword evidence="2" id="KW-0009">Actin-binding</keyword>
<reference evidence="5" key="1">
    <citation type="journal article" date="2011" name="PLoS Biol.">
        <title>Gene gain and loss during evolution of obligate parasitism in the white rust pathogen of Arabidopsis thaliana.</title>
        <authorList>
            <person name="Kemen E."/>
            <person name="Gardiner A."/>
            <person name="Schultz-Larsen T."/>
            <person name="Kemen A.C."/>
            <person name="Balmuth A.L."/>
            <person name="Robert-Seilaniantz A."/>
            <person name="Bailey K."/>
            <person name="Holub E."/>
            <person name="Studholme D.J."/>
            <person name="Maclean D."/>
            <person name="Jones J.D."/>
        </authorList>
    </citation>
    <scope>NUCLEOTIDE SEQUENCE</scope>
</reference>
<evidence type="ECO:0000256" key="1">
    <source>
        <dbReference type="ARBA" id="ARBA00022467"/>
    </source>
</evidence>
<dbReference type="AlphaFoldDB" id="F0WHF7"/>
<dbReference type="Pfam" id="PF01267">
    <property type="entry name" value="F-actin_cap_A"/>
    <property type="match status" value="1"/>
</dbReference>
<name>F0WHF7_9STRA</name>
<feature type="domain" description="Tetrahydrofolate dehydrogenase/cyclohydrolase NAD(P)-binding" evidence="4">
    <location>
        <begin position="410"/>
        <end position="563"/>
    </location>
</feature>
<dbReference type="GO" id="GO:0051016">
    <property type="term" value="P:barbed-end actin filament capping"/>
    <property type="evidence" value="ECO:0007669"/>
    <property type="project" value="InterPro"/>
</dbReference>
<dbReference type="PANTHER" id="PTHR10653">
    <property type="entry name" value="F-ACTIN-CAPPING PROTEIN SUBUNIT ALPHA"/>
    <property type="match status" value="1"/>
</dbReference>
<protein>
    <submittedName>
        <fullName evidence="5">Tetrahydrofolate dehydrogenase putative</fullName>
    </submittedName>
</protein>
<dbReference type="InterPro" id="IPR020631">
    <property type="entry name" value="THF_DH/CycHdrlase_NAD-bd_dom"/>
</dbReference>
<dbReference type="GO" id="GO:0008290">
    <property type="term" value="C:F-actin capping protein complex"/>
    <property type="evidence" value="ECO:0007669"/>
    <property type="project" value="InterPro"/>
</dbReference>
<dbReference type="InterPro" id="IPR042489">
    <property type="entry name" value="CapZ_alpha_1"/>
</dbReference>
<accession>F0WHF7</accession>
<dbReference type="FunFam" id="3.40.50.10860:FF:000012">
    <property type="entry name" value="Methylenetetrahydrofolate dehydrogenase [NAD(+)]"/>
    <property type="match status" value="1"/>
</dbReference>
<dbReference type="SUPFAM" id="SSF51735">
    <property type="entry name" value="NAD(P)-binding Rossmann-fold domains"/>
    <property type="match status" value="1"/>
</dbReference>